<protein>
    <submittedName>
        <fullName evidence="6">Uncharacterized protein</fullName>
    </submittedName>
</protein>
<keyword evidence="2" id="KW-0238">DNA-binding</keyword>
<organism evidence="6 7">
    <name type="scientific">Streptomyces graminofaciens</name>
    <dbReference type="NCBI Taxonomy" id="68212"/>
    <lineage>
        <taxon>Bacteria</taxon>
        <taxon>Bacillati</taxon>
        <taxon>Actinomycetota</taxon>
        <taxon>Actinomycetes</taxon>
        <taxon>Kitasatosporales</taxon>
        <taxon>Streptomycetaceae</taxon>
        <taxon>Streptomyces</taxon>
    </lineage>
</organism>
<dbReference type="InterPro" id="IPR001789">
    <property type="entry name" value="Sig_transdc_resp-reg_receiver"/>
</dbReference>
<dbReference type="InterPro" id="IPR011006">
    <property type="entry name" value="CheY-like_superfamily"/>
</dbReference>
<dbReference type="SMART" id="SM00421">
    <property type="entry name" value="HTH_LUXR"/>
    <property type="match status" value="1"/>
</dbReference>
<dbReference type="InterPro" id="IPR058245">
    <property type="entry name" value="NreC/VraR/RcsB-like_REC"/>
</dbReference>
<feature type="domain" description="Response regulatory" evidence="5">
    <location>
        <begin position="17"/>
        <end position="134"/>
    </location>
</feature>
<name>A0ABN5VKS3_9ACTN</name>
<dbReference type="PROSITE" id="PS00622">
    <property type="entry name" value="HTH_LUXR_1"/>
    <property type="match status" value="1"/>
</dbReference>
<dbReference type="SUPFAM" id="SSF52172">
    <property type="entry name" value="CheY-like"/>
    <property type="match status" value="1"/>
</dbReference>
<evidence type="ECO:0000256" key="2">
    <source>
        <dbReference type="ARBA" id="ARBA00023125"/>
    </source>
</evidence>
<dbReference type="Gene3D" id="3.40.50.2300">
    <property type="match status" value="1"/>
</dbReference>
<reference evidence="6 7" key="2">
    <citation type="journal article" date="2023" name="ChemBioChem">
        <title>Acyltransferase Domain Exchange between Two Independent Type I Polyketide Synthases in the Same Producer Strain of Macrolide Antibiotics.</title>
        <authorList>
            <person name="Kudo F."/>
            <person name="Kishikawa K."/>
            <person name="Tsuboi K."/>
            <person name="Kido T."/>
            <person name="Usui T."/>
            <person name="Hashimoto J."/>
            <person name="Shin-Ya K."/>
            <person name="Miyanaga A."/>
            <person name="Eguchi T."/>
        </authorList>
    </citation>
    <scope>NUCLEOTIDE SEQUENCE [LARGE SCALE GENOMIC DNA]</scope>
    <source>
        <strain evidence="6 7">A-8890</strain>
    </source>
</reference>
<reference evidence="6 7" key="1">
    <citation type="journal article" date="2010" name="ChemBioChem">
        <title>Cloning and characterization of the biosynthetic gene cluster of 16-membered macrolide antibiotic FD-891: involvement of a dual functional cytochrome P450 monooxygenase catalyzing epoxidation and hydroxylation.</title>
        <authorList>
            <person name="Kudo F."/>
            <person name="Motegi A."/>
            <person name="Mizoue K."/>
            <person name="Eguchi T."/>
        </authorList>
    </citation>
    <scope>NUCLEOTIDE SEQUENCE [LARGE SCALE GENOMIC DNA]</scope>
    <source>
        <strain evidence="6 7">A-8890</strain>
    </source>
</reference>
<keyword evidence="7" id="KW-1185">Reference proteome</keyword>
<dbReference type="EMBL" id="AP018448">
    <property type="protein sequence ID" value="BBC33215.1"/>
    <property type="molecule type" value="Genomic_DNA"/>
</dbReference>
<evidence type="ECO:0000313" key="7">
    <source>
        <dbReference type="Proteomes" id="UP001321542"/>
    </source>
</evidence>
<gene>
    <name evidence="6" type="ORF">SGFS_045090</name>
</gene>
<dbReference type="PRINTS" id="PR00038">
    <property type="entry name" value="HTHLUXR"/>
</dbReference>
<dbReference type="InterPro" id="IPR039420">
    <property type="entry name" value="WalR-like"/>
</dbReference>
<dbReference type="SMART" id="SM00448">
    <property type="entry name" value="REC"/>
    <property type="match status" value="1"/>
</dbReference>
<dbReference type="RefSeq" id="WP_286252671.1">
    <property type="nucleotide sequence ID" value="NZ_AP018448.1"/>
</dbReference>
<evidence type="ECO:0000256" key="1">
    <source>
        <dbReference type="ARBA" id="ARBA00022553"/>
    </source>
</evidence>
<dbReference type="InterPro" id="IPR016032">
    <property type="entry name" value="Sig_transdc_resp-reg_C-effctor"/>
</dbReference>
<dbReference type="CDD" id="cd06170">
    <property type="entry name" value="LuxR_C_like"/>
    <property type="match status" value="1"/>
</dbReference>
<evidence type="ECO:0000313" key="6">
    <source>
        <dbReference type="EMBL" id="BBC33215.1"/>
    </source>
</evidence>
<dbReference type="Pfam" id="PF00196">
    <property type="entry name" value="GerE"/>
    <property type="match status" value="1"/>
</dbReference>
<sequence length="230" mass="24667">MDPSVIHRAPDHRGLRVALVGERHFRLRADLHAALGLEGCIDIVVETGAYEHALPLVKASTPDVVLMDLDWASPSVLETCGALIRDAPTTRIVAMTQRCDDEGQLLTALSAGVRGYVSKSAGVAEVIGAINAVTTGAMFICQGAALLLNGLLSAPLRPAEHELLSTLTRREREILDLVARGYDNRRIARALTLADKTVRNNVSAIFGKIGVNQRAQAVVRARQAGFGLTY</sequence>
<accession>A0ABN5VKS3</accession>
<evidence type="ECO:0000259" key="5">
    <source>
        <dbReference type="PROSITE" id="PS50110"/>
    </source>
</evidence>
<dbReference type="PROSITE" id="PS50043">
    <property type="entry name" value="HTH_LUXR_2"/>
    <property type="match status" value="1"/>
</dbReference>
<dbReference type="PROSITE" id="PS50110">
    <property type="entry name" value="RESPONSE_REGULATORY"/>
    <property type="match status" value="1"/>
</dbReference>
<keyword evidence="1 3" id="KW-0597">Phosphoprotein</keyword>
<dbReference type="SUPFAM" id="SSF46894">
    <property type="entry name" value="C-terminal effector domain of the bipartite response regulators"/>
    <property type="match status" value="1"/>
</dbReference>
<evidence type="ECO:0000256" key="3">
    <source>
        <dbReference type="PROSITE-ProRule" id="PRU00169"/>
    </source>
</evidence>
<feature type="modified residue" description="4-aspartylphosphate" evidence="3">
    <location>
        <position position="68"/>
    </location>
</feature>
<dbReference type="InterPro" id="IPR000792">
    <property type="entry name" value="Tscrpt_reg_LuxR_C"/>
</dbReference>
<evidence type="ECO:0000259" key="4">
    <source>
        <dbReference type="PROSITE" id="PS50043"/>
    </source>
</evidence>
<dbReference type="PANTHER" id="PTHR43214">
    <property type="entry name" value="TWO-COMPONENT RESPONSE REGULATOR"/>
    <property type="match status" value="1"/>
</dbReference>
<dbReference type="Proteomes" id="UP001321542">
    <property type="component" value="Chromosome"/>
</dbReference>
<feature type="domain" description="HTH luxR-type" evidence="4">
    <location>
        <begin position="160"/>
        <end position="225"/>
    </location>
</feature>
<dbReference type="CDD" id="cd17535">
    <property type="entry name" value="REC_NarL-like"/>
    <property type="match status" value="1"/>
</dbReference>
<proteinExistence type="predicted"/>
<dbReference type="Pfam" id="PF00072">
    <property type="entry name" value="Response_reg"/>
    <property type="match status" value="1"/>
</dbReference>